<dbReference type="Proteomes" id="UP000431901">
    <property type="component" value="Unassembled WGS sequence"/>
</dbReference>
<dbReference type="RefSeq" id="WP_161102027.1">
    <property type="nucleotide sequence ID" value="NZ_JBHLYI010000005.1"/>
</dbReference>
<evidence type="ECO:0000259" key="1">
    <source>
        <dbReference type="Pfam" id="PF02627"/>
    </source>
</evidence>
<name>A0A6I4W3H2_9ACTN</name>
<dbReference type="GO" id="GO:0051920">
    <property type="term" value="F:peroxiredoxin activity"/>
    <property type="evidence" value="ECO:0007669"/>
    <property type="project" value="InterPro"/>
</dbReference>
<dbReference type="SUPFAM" id="SSF69118">
    <property type="entry name" value="AhpD-like"/>
    <property type="match status" value="1"/>
</dbReference>
<evidence type="ECO:0000313" key="2">
    <source>
        <dbReference type="EMBL" id="MXQ63941.1"/>
    </source>
</evidence>
<dbReference type="PANTHER" id="PTHR34846:SF5">
    <property type="entry name" value="CARBOXYMUCONOLACTONE DECARBOXYLASE-LIKE DOMAIN-CONTAINING PROTEIN"/>
    <property type="match status" value="1"/>
</dbReference>
<protein>
    <submittedName>
        <fullName evidence="2">Carboxymuconolactone decarboxylase family protein</fullName>
    </submittedName>
</protein>
<feature type="domain" description="Carboxymuconolactone decarboxylase-like" evidence="1">
    <location>
        <begin position="36"/>
        <end position="119"/>
    </location>
</feature>
<organism evidence="2 3">
    <name type="scientific">Actinomadura rayongensis</name>
    <dbReference type="NCBI Taxonomy" id="1429076"/>
    <lineage>
        <taxon>Bacteria</taxon>
        <taxon>Bacillati</taxon>
        <taxon>Actinomycetota</taxon>
        <taxon>Actinomycetes</taxon>
        <taxon>Streptosporangiales</taxon>
        <taxon>Thermomonosporaceae</taxon>
        <taxon>Actinomadura</taxon>
    </lineage>
</organism>
<evidence type="ECO:0000313" key="3">
    <source>
        <dbReference type="Proteomes" id="UP000431901"/>
    </source>
</evidence>
<dbReference type="EMBL" id="WUTW01000001">
    <property type="protein sequence ID" value="MXQ63941.1"/>
    <property type="molecule type" value="Genomic_DNA"/>
</dbReference>
<dbReference type="InterPro" id="IPR003779">
    <property type="entry name" value="CMD-like"/>
</dbReference>
<dbReference type="AlphaFoldDB" id="A0A6I4W3H2"/>
<keyword evidence="3" id="KW-1185">Reference proteome</keyword>
<gene>
    <name evidence="2" type="ORF">GQ466_07825</name>
</gene>
<dbReference type="PANTHER" id="PTHR34846">
    <property type="entry name" value="4-CARBOXYMUCONOLACTONE DECARBOXYLASE FAMILY PROTEIN (AFU_ORTHOLOGUE AFUA_6G11590)"/>
    <property type="match status" value="1"/>
</dbReference>
<sequence length="171" mass="19065">MPRIPPLPEEAWTDELRAVVSATGPLHVFTTLARHPDLFRAWLGLGTKLLTEGLLDGRVREMAILRVAHHRRSEYEWFHHSALGLQEGLTEDEVAALRRDLDAHPWDEADRAVLAAADELHADGAVGDATWAALAARFDERELIELVLLVGFYQLTAFALNSLGVEVEDRS</sequence>
<reference evidence="2 3" key="1">
    <citation type="submission" date="2019-12" db="EMBL/GenBank/DDBJ databases">
        <title>Nocardia macrotermitis sp. nov. and Nocardia aurantia sp. nov., isolated from the gut of the fungus growing-termite Macrotermes natalensis.</title>
        <authorList>
            <person name="Christine B."/>
            <person name="Rene B."/>
        </authorList>
    </citation>
    <scope>NUCLEOTIDE SEQUENCE [LARGE SCALE GENOMIC DNA]</scope>
    <source>
        <strain evidence="2 3">DSM 102126</strain>
    </source>
</reference>
<proteinExistence type="predicted"/>
<comment type="caution">
    <text evidence="2">The sequence shown here is derived from an EMBL/GenBank/DDBJ whole genome shotgun (WGS) entry which is preliminary data.</text>
</comment>
<dbReference type="OrthoDB" id="4704294at2"/>
<dbReference type="InterPro" id="IPR029032">
    <property type="entry name" value="AhpD-like"/>
</dbReference>
<dbReference type="Pfam" id="PF02627">
    <property type="entry name" value="CMD"/>
    <property type="match status" value="1"/>
</dbReference>
<dbReference type="Gene3D" id="1.20.1290.10">
    <property type="entry name" value="AhpD-like"/>
    <property type="match status" value="1"/>
</dbReference>
<accession>A0A6I4W3H2</accession>